<name>A0A845ACB4_9SPHN</name>
<evidence type="ECO:0000256" key="1">
    <source>
        <dbReference type="SAM" id="SignalP"/>
    </source>
</evidence>
<protein>
    <submittedName>
        <fullName evidence="2">Uncharacterized protein</fullName>
    </submittedName>
</protein>
<feature type="signal peptide" evidence="1">
    <location>
        <begin position="1"/>
        <end position="22"/>
    </location>
</feature>
<sequence length="124" mass="13440">MIKFYTALTASLCIVIATPASAQQGEAKSKLTLQDSTLMRCSAAFAMVSSQQDDNDADAKNYPPLNERGREYFVRAMAEVMDHTGLDRAGIVDLLRAQMVELAKPGKLDEAMPPCLLSLESTGL</sequence>
<dbReference type="RefSeq" id="WP_160739406.1">
    <property type="nucleotide sequence ID" value="NZ_WTYQ01000003.1"/>
</dbReference>
<dbReference type="EMBL" id="WTYQ01000003">
    <property type="protein sequence ID" value="MXP26196.1"/>
    <property type="molecule type" value="Genomic_DNA"/>
</dbReference>
<gene>
    <name evidence="2" type="ORF">GRI39_09125</name>
</gene>
<comment type="caution">
    <text evidence="2">The sequence shown here is derived from an EMBL/GenBank/DDBJ whole genome shotgun (WGS) entry which is preliminary data.</text>
</comment>
<dbReference type="AlphaFoldDB" id="A0A845ACB4"/>
<feature type="chain" id="PRO_5032660475" evidence="1">
    <location>
        <begin position="23"/>
        <end position="124"/>
    </location>
</feature>
<keyword evidence="3" id="KW-1185">Reference proteome</keyword>
<proteinExistence type="predicted"/>
<reference evidence="2 3" key="1">
    <citation type="submission" date="2019-12" db="EMBL/GenBank/DDBJ databases">
        <title>Genomic-based taxomic classification of the family Erythrobacteraceae.</title>
        <authorList>
            <person name="Xu L."/>
        </authorList>
    </citation>
    <scope>NUCLEOTIDE SEQUENCE [LARGE SCALE GENOMIC DNA]</scope>
    <source>
        <strain evidence="2 3">DSM 18604</strain>
    </source>
</reference>
<evidence type="ECO:0000313" key="2">
    <source>
        <dbReference type="EMBL" id="MXP26196.1"/>
    </source>
</evidence>
<organism evidence="2 3">
    <name type="scientific">Altericroceibacterium indicum</name>
    <dbReference type="NCBI Taxonomy" id="374177"/>
    <lineage>
        <taxon>Bacteria</taxon>
        <taxon>Pseudomonadati</taxon>
        <taxon>Pseudomonadota</taxon>
        <taxon>Alphaproteobacteria</taxon>
        <taxon>Sphingomonadales</taxon>
        <taxon>Erythrobacteraceae</taxon>
        <taxon>Altericroceibacterium</taxon>
    </lineage>
</organism>
<evidence type="ECO:0000313" key="3">
    <source>
        <dbReference type="Proteomes" id="UP000460561"/>
    </source>
</evidence>
<dbReference type="Proteomes" id="UP000460561">
    <property type="component" value="Unassembled WGS sequence"/>
</dbReference>
<keyword evidence="1" id="KW-0732">Signal</keyword>
<accession>A0A845ACB4</accession>
<dbReference type="OrthoDB" id="7582310at2"/>